<evidence type="ECO:0000256" key="3">
    <source>
        <dbReference type="SAM" id="Phobius"/>
    </source>
</evidence>
<dbReference type="InterPro" id="IPR050768">
    <property type="entry name" value="UPF0353/GerABKA_families"/>
</dbReference>
<gene>
    <name evidence="4" type="ORF">ACFSOY_10200</name>
</gene>
<dbReference type="InterPro" id="IPR004995">
    <property type="entry name" value="Spore_Ger"/>
</dbReference>
<reference evidence="5" key="1">
    <citation type="journal article" date="2019" name="Int. J. Syst. Evol. Microbiol.">
        <title>The Global Catalogue of Microorganisms (GCM) 10K type strain sequencing project: providing services to taxonomists for standard genome sequencing and annotation.</title>
        <authorList>
            <consortium name="The Broad Institute Genomics Platform"/>
            <consortium name="The Broad Institute Genome Sequencing Center for Infectious Disease"/>
            <person name="Wu L."/>
            <person name="Ma J."/>
        </authorList>
    </citation>
    <scope>NUCLEOTIDE SEQUENCE [LARGE SCALE GENOMIC DNA]</scope>
    <source>
        <strain evidence="5">CGMCC 1.13574</strain>
    </source>
</reference>
<sequence>MSQVQKLVKLFERSIDVRIRTIPFGADQEVVALAYCDGLCDKARIEELIIPRLHQFYQKHRSPTAEGEMMQQLLPLSSFVGDEESIVQHVFDGNLVILFEKTGNYYSVDLTNKPNRSIEEANTEFSVRGPRDGFIEDLPTNVALIRKRLRTISLQHDQFVLGRRSKTRVALLYLSDVASPQLIDRLKQRIEKIDIDILTSALQLGKLVDQSAFRFFPAFVYTGRPDYAVAALTRGRAVLIIDGEPTGLIAPADLFFVIKTPEDIEVATLYVGFERFIRLSGLVIAIFLPAFWTALTIYHQDQIPYRLLATLTISRQGVPMPASLEAFVMLFLLELFREAGARLPKTVGQTLSVVGGLIIGESAISAGLTSPGLVVVIAISVVATTTLVDYSLAGVASLMRIIALLFASVLGMYGTILSMIGLLLYLSNTSSLGVPYLAPLSIKDWRQTLATLLVIPLPLKKKRPKYLNPIDDTSGDQS</sequence>
<name>A0ABW4ZY25_9BACL</name>
<keyword evidence="2 3" id="KW-0472">Membrane</keyword>
<dbReference type="PIRSF" id="PIRSF005690">
    <property type="entry name" value="GerBA"/>
    <property type="match status" value="1"/>
</dbReference>
<dbReference type="Pfam" id="PF03323">
    <property type="entry name" value="GerA"/>
    <property type="match status" value="1"/>
</dbReference>
<feature type="transmembrane region" description="Helical" evidence="3">
    <location>
        <begin position="372"/>
        <end position="390"/>
    </location>
</feature>
<evidence type="ECO:0000256" key="1">
    <source>
        <dbReference type="ARBA" id="ARBA00005278"/>
    </source>
</evidence>
<comment type="similarity">
    <text evidence="1">Belongs to the GerABKA family.</text>
</comment>
<dbReference type="EMBL" id="JBHUIO010000005">
    <property type="protein sequence ID" value="MFD2170371.1"/>
    <property type="molecule type" value="Genomic_DNA"/>
</dbReference>
<evidence type="ECO:0000313" key="5">
    <source>
        <dbReference type="Proteomes" id="UP001597343"/>
    </source>
</evidence>
<keyword evidence="3" id="KW-1133">Transmembrane helix</keyword>
<proteinExistence type="inferred from homology"/>
<dbReference type="Proteomes" id="UP001597343">
    <property type="component" value="Unassembled WGS sequence"/>
</dbReference>
<dbReference type="PANTHER" id="PTHR22550">
    <property type="entry name" value="SPORE GERMINATION PROTEIN"/>
    <property type="match status" value="1"/>
</dbReference>
<comment type="caution">
    <text evidence="4">The sequence shown here is derived from an EMBL/GenBank/DDBJ whole genome shotgun (WGS) entry which is preliminary data.</text>
</comment>
<feature type="transmembrane region" description="Helical" evidence="3">
    <location>
        <begin position="348"/>
        <end position="366"/>
    </location>
</feature>
<dbReference type="RefSeq" id="WP_386046263.1">
    <property type="nucleotide sequence ID" value="NZ_JBHUIO010000005.1"/>
</dbReference>
<feature type="transmembrane region" description="Helical" evidence="3">
    <location>
        <begin position="402"/>
        <end position="426"/>
    </location>
</feature>
<feature type="transmembrane region" description="Helical" evidence="3">
    <location>
        <begin position="318"/>
        <end position="336"/>
    </location>
</feature>
<organism evidence="4 5">
    <name type="scientific">Tumebacillus lipolyticus</name>
    <dbReference type="NCBI Taxonomy" id="1280370"/>
    <lineage>
        <taxon>Bacteria</taxon>
        <taxon>Bacillati</taxon>
        <taxon>Bacillota</taxon>
        <taxon>Bacilli</taxon>
        <taxon>Bacillales</taxon>
        <taxon>Alicyclobacillaceae</taxon>
        <taxon>Tumebacillus</taxon>
    </lineage>
</organism>
<keyword evidence="3" id="KW-0812">Transmembrane</keyword>
<feature type="transmembrane region" description="Helical" evidence="3">
    <location>
        <begin position="279"/>
        <end position="298"/>
    </location>
</feature>
<keyword evidence="5" id="KW-1185">Reference proteome</keyword>
<protein>
    <submittedName>
        <fullName evidence="4">Spore germination protein</fullName>
    </submittedName>
</protein>
<accession>A0ABW4ZY25</accession>
<evidence type="ECO:0000256" key="2">
    <source>
        <dbReference type="ARBA" id="ARBA00023136"/>
    </source>
</evidence>
<evidence type="ECO:0000313" key="4">
    <source>
        <dbReference type="EMBL" id="MFD2170371.1"/>
    </source>
</evidence>
<dbReference type="PANTHER" id="PTHR22550:SF5">
    <property type="entry name" value="LEUCINE ZIPPER PROTEIN 4"/>
    <property type="match status" value="1"/>
</dbReference>